<dbReference type="InterPro" id="IPR024492">
    <property type="entry name" value="DUF2764"/>
</dbReference>
<sequence>MSKYYYLVAGLPDLTLEDSKLSYTVADFKAEFYPYLSDADKKLVDLFYLKFDNANVLKLLKDRDAVIDSCGLYSVEDLIGYISMLKAGDELPDRIFPSYLSSFISDYFNQPGGEEGNFLPENRLAGLYYDYAMKSQNKFVSDWYSFNLTINNILVALTARKYKLEVAPLIVGDTDVCEALRTSNARDFGLGTEVDFFDQLMKVSEVEELVEREKKIDQLRWNWMEEATFFNYFTIERLFVFLLQLEMIERWVSLDKEKGRQLFRGLIGKLKDEVQIPAEFR</sequence>
<name>A0A9D2GZR4_9BACE</name>
<organism evidence="1 2">
    <name type="scientific">Candidatus Bacteroides merdavium</name>
    <dbReference type="NCBI Taxonomy" id="2838472"/>
    <lineage>
        <taxon>Bacteria</taxon>
        <taxon>Pseudomonadati</taxon>
        <taxon>Bacteroidota</taxon>
        <taxon>Bacteroidia</taxon>
        <taxon>Bacteroidales</taxon>
        <taxon>Bacteroidaceae</taxon>
        <taxon>Bacteroides</taxon>
    </lineage>
</organism>
<evidence type="ECO:0000313" key="1">
    <source>
        <dbReference type="EMBL" id="HIZ92025.1"/>
    </source>
</evidence>
<dbReference type="Proteomes" id="UP000824108">
    <property type="component" value="Unassembled WGS sequence"/>
</dbReference>
<dbReference type="EMBL" id="DXAV01000064">
    <property type="protein sequence ID" value="HIZ92025.1"/>
    <property type="molecule type" value="Genomic_DNA"/>
</dbReference>
<reference evidence="1" key="1">
    <citation type="journal article" date="2021" name="PeerJ">
        <title>Extensive microbial diversity within the chicken gut microbiome revealed by metagenomics and culture.</title>
        <authorList>
            <person name="Gilroy R."/>
            <person name="Ravi A."/>
            <person name="Getino M."/>
            <person name="Pursley I."/>
            <person name="Horton D.L."/>
            <person name="Alikhan N.F."/>
            <person name="Baker D."/>
            <person name="Gharbi K."/>
            <person name="Hall N."/>
            <person name="Watson M."/>
            <person name="Adriaenssens E.M."/>
            <person name="Foster-Nyarko E."/>
            <person name="Jarju S."/>
            <person name="Secka A."/>
            <person name="Antonio M."/>
            <person name="Oren A."/>
            <person name="Chaudhuri R.R."/>
            <person name="La Ragione R."/>
            <person name="Hildebrand F."/>
            <person name="Pallen M.J."/>
        </authorList>
    </citation>
    <scope>NUCLEOTIDE SEQUENCE</scope>
    <source>
        <strain evidence="1">CHK118-2852</strain>
    </source>
</reference>
<gene>
    <name evidence="1" type="ORF">H9807_07915</name>
</gene>
<accession>A0A9D2GZR4</accession>
<dbReference type="Pfam" id="PF10962">
    <property type="entry name" value="DUF2764"/>
    <property type="match status" value="1"/>
</dbReference>
<proteinExistence type="predicted"/>
<dbReference type="AlphaFoldDB" id="A0A9D2GZR4"/>
<evidence type="ECO:0000313" key="2">
    <source>
        <dbReference type="Proteomes" id="UP000824108"/>
    </source>
</evidence>
<comment type="caution">
    <text evidence="1">The sequence shown here is derived from an EMBL/GenBank/DDBJ whole genome shotgun (WGS) entry which is preliminary data.</text>
</comment>
<protein>
    <submittedName>
        <fullName evidence="1">DUF2764 domain-containing protein</fullName>
    </submittedName>
</protein>
<reference evidence="1" key="2">
    <citation type="submission" date="2021-04" db="EMBL/GenBank/DDBJ databases">
        <authorList>
            <person name="Gilroy R."/>
        </authorList>
    </citation>
    <scope>NUCLEOTIDE SEQUENCE</scope>
    <source>
        <strain evidence="1">CHK118-2852</strain>
    </source>
</reference>